<name>A0A2H1V1P0_SPOFR</name>
<gene>
    <name evidence="1" type="ORF">SFRICE_016842</name>
</gene>
<sequence>MDSQLGKMQLSQVDQGIHNIVQHLKLSKYSYTRFDSIVKKTKFDESEIPGFFRYISAFHNINQHFNFRQICIQISDH</sequence>
<accession>A0A2H1V1P0</accession>
<dbReference type="AlphaFoldDB" id="A0A2H1V1P0"/>
<protein>
    <submittedName>
        <fullName evidence="1">SFRICE_016842</fullName>
    </submittedName>
</protein>
<dbReference type="EMBL" id="ODYU01000281">
    <property type="protein sequence ID" value="SOQ34768.1"/>
    <property type="molecule type" value="Genomic_DNA"/>
</dbReference>
<proteinExistence type="predicted"/>
<evidence type="ECO:0000313" key="1">
    <source>
        <dbReference type="EMBL" id="SOQ34768.1"/>
    </source>
</evidence>
<reference evidence="1" key="1">
    <citation type="submission" date="2016-07" db="EMBL/GenBank/DDBJ databases">
        <authorList>
            <person name="Bretaudeau A."/>
        </authorList>
    </citation>
    <scope>NUCLEOTIDE SEQUENCE</scope>
    <source>
        <strain evidence="1">Rice</strain>
        <tissue evidence="1">Whole body</tissue>
    </source>
</reference>
<organism evidence="1">
    <name type="scientific">Spodoptera frugiperda</name>
    <name type="common">Fall armyworm</name>
    <dbReference type="NCBI Taxonomy" id="7108"/>
    <lineage>
        <taxon>Eukaryota</taxon>
        <taxon>Metazoa</taxon>
        <taxon>Ecdysozoa</taxon>
        <taxon>Arthropoda</taxon>
        <taxon>Hexapoda</taxon>
        <taxon>Insecta</taxon>
        <taxon>Pterygota</taxon>
        <taxon>Neoptera</taxon>
        <taxon>Endopterygota</taxon>
        <taxon>Lepidoptera</taxon>
        <taxon>Glossata</taxon>
        <taxon>Ditrysia</taxon>
        <taxon>Noctuoidea</taxon>
        <taxon>Noctuidae</taxon>
        <taxon>Amphipyrinae</taxon>
        <taxon>Spodoptera</taxon>
    </lineage>
</organism>